<sequence>MNHHLFKSDKKSYLVGLLLLLSFLAAELLQPKLNYVTYSKTLEQIIPVKFGEWQELKSNLYQVGVTTNKNSEQDLIYDQVLTRQYINANGDQVMLTIAWGQKQRQEIKIHRPEVCYAAQGFNVESLKTKDFNIASMHNINITGNEMIAENSNYQEAVSYWIRIGDIYTENAWQTRFYIFISGLMGNIPDGILVRASSIVSKEKSIDTYFKLNETFLMALIHSLSTNEDKSILIN</sequence>
<keyword evidence="3" id="KW-1185">Reference proteome</keyword>
<evidence type="ECO:0000313" key="2">
    <source>
        <dbReference type="EMBL" id="QWF70030.1"/>
    </source>
</evidence>
<organism evidence="2 3">
    <name type="scientific">Methylomonas paludis</name>
    <dbReference type="NCBI Taxonomy" id="1173101"/>
    <lineage>
        <taxon>Bacteria</taxon>
        <taxon>Pseudomonadati</taxon>
        <taxon>Pseudomonadota</taxon>
        <taxon>Gammaproteobacteria</taxon>
        <taxon>Methylococcales</taxon>
        <taxon>Methylococcaceae</taxon>
        <taxon>Methylomonas</taxon>
    </lineage>
</organism>
<protein>
    <submittedName>
        <fullName evidence="2">EpsI family protein</fullName>
    </submittedName>
</protein>
<evidence type="ECO:0000313" key="3">
    <source>
        <dbReference type="Proteomes" id="UP000676649"/>
    </source>
</evidence>
<evidence type="ECO:0000259" key="1">
    <source>
        <dbReference type="Pfam" id="PF11984"/>
    </source>
</evidence>
<dbReference type="Pfam" id="PF11984">
    <property type="entry name" value="DUF3485"/>
    <property type="match status" value="1"/>
</dbReference>
<reference evidence="2" key="1">
    <citation type="submission" date="2021-04" db="EMBL/GenBank/DDBJ databases">
        <title>Draft genome sequence data of methanotrophic Methylovulum sp. strain S1L and Methylomonas sp. strain S2AM isolated from boreal lake water columns.</title>
        <authorList>
            <person name="Rissanen A.J."/>
            <person name="Mangayil R."/>
            <person name="Svenning M.M."/>
            <person name="Khanongnuch R."/>
        </authorList>
    </citation>
    <scope>NUCLEOTIDE SEQUENCE</scope>
    <source>
        <strain evidence="2">S2AM</strain>
    </source>
</reference>
<name>A0A975MLJ0_9GAMM</name>
<dbReference type="Proteomes" id="UP000676649">
    <property type="component" value="Chromosome"/>
</dbReference>
<dbReference type="InterPro" id="IPR014263">
    <property type="entry name" value="Methanolan_biosynth_EpsI"/>
</dbReference>
<dbReference type="EMBL" id="CP073754">
    <property type="protein sequence ID" value="QWF70030.1"/>
    <property type="molecule type" value="Genomic_DNA"/>
</dbReference>
<feature type="domain" description="Methanolan biosynthesis EpsI" evidence="1">
    <location>
        <begin position="14"/>
        <end position="224"/>
    </location>
</feature>
<dbReference type="AlphaFoldDB" id="A0A975MLJ0"/>
<accession>A0A975MLJ0</accession>
<dbReference type="KEGG" id="mpad:KEF85_11780"/>
<gene>
    <name evidence="2" type="ORF">KEF85_11780</name>
</gene>
<dbReference type="RefSeq" id="WP_215580804.1">
    <property type="nucleotide sequence ID" value="NZ_CP073754.1"/>
</dbReference>
<proteinExistence type="predicted"/>
<dbReference type="NCBIfam" id="TIGR02914">
    <property type="entry name" value="EpsI_fam"/>
    <property type="match status" value="1"/>
</dbReference>